<dbReference type="NCBIfam" id="NF001380">
    <property type="entry name" value="PRK00279.1-2"/>
    <property type="match status" value="1"/>
</dbReference>
<feature type="binding site" evidence="2">
    <location>
        <position position="36"/>
    </location>
    <ligand>
        <name>AMP</name>
        <dbReference type="ChEBI" id="CHEBI:456215"/>
    </ligand>
</feature>
<dbReference type="Proteomes" id="UP000749471">
    <property type="component" value="Unassembled WGS sequence"/>
</dbReference>
<evidence type="ECO:0000256" key="1">
    <source>
        <dbReference type="ARBA" id="ARBA00022741"/>
    </source>
</evidence>
<name>A0ABS6E8R8_9FIRM</name>
<dbReference type="PANTHER" id="PTHR23359">
    <property type="entry name" value="NUCLEOTIDE KINASE"/>
    <property type="match status" value="1"/>
</dbReference>
<feature type="binding site" evidence="2">
    <location>
        <begin position="57"/>
        <end position="59"/>
    </location>
    <ligand>
        <name>AMP</name>
        <dbReference type="ChEBI" id="CHEBI:456215"/>
    </ligand>
</feature>
<keyword evidence="2 4" id="KW-0418">Kinase</keyword>
<dbReference type="NCBIfam" id="NF001379">
    <property type="entry name" value="PRK00279.1-1"/>
    <property type="match status" value="1"/>
</dbReference>
<feature type="binding site" evidence="2">
    <location>
        <begin position="136"/>
        <end position="137"/>
    </location>
    <ligand>
        <name>ATP</name>
        <dbReference type="ChEBI" id="CHEBI:30616"/>
    </ligand>
</feature>
<dbReference type="InterPro" id="IPR033690">
    <property type="entry name" value="Adenylat_kinase_CS"/>
</dbReference>
<gene>
    <name evidence="2" type="primary">adk</name>
    <name evidence="4" type="ORF">KQI42_11410</name>
</gene>
<dbReference type="CDD" id="cd01428">
    <property type="entry name" value="ADK"/>
    <property type="match status" value="1"/>
</dbReference>
<feature type="binding site" evidence="2">
    <location>
        <begin position="10"/>
        <end position="15"/>
    </location>
    <ligand>
        <name>ATP</name>
        <dbReference type="ChEBI" id="CHEBI:30616"/>
    </ligand>
</feature>
<dbReference type="HAMAP" id="MF_00235">
    <property type="entry name" value="Adenylate_kinase_Adk"/>
    <property type="match status" value="1"/>
</dbReference>
<evidence type="ECO:0000256" key="2">
    <source>
        <dbReference type="HAMAP-Rule" id="MF_00235"/>
    </source>
</evidence>
<proteinExistence type="inferred from homology"/>
<accession>A0ABS6E8R8</accession>
<feature type="binding site" evidence="2">
    <location>
        <position position="199"/>
    </location>
    <ligand>
        <name>ATP</name>
        <dbReference type="ChEBI" id="CHEBI:30616"/>
    </ligand>
</feature>
<comment type="caution">
    <text evidence="4">The sequence shown here is derived from an EMBL/GenBank/DDBJ whole genome shotgun (WGS) entry which is preliminary data.</text>
</comment>
<evidence type="ECO:0000259" key="3">
    <source>
        <dbReference type="Pfam" id="PF05191"/>
    </source>
</evidence>
<feature type="region of interest" description="NMP" evidence="2">
    <location>
        <begin position="30"/>
        <end position="59"/>
    </location>
</feature>
<dbReference type="NCBIfam" id="NF001381">
    <property type="entry name" value="PRK00279.1-3"/>
    <property type="match status" value="1"/>
</dbReference>
<comment type="caution">
    <text evidence="2">Lacks conserved residue(s) required for the propagation of feature annotation.</text>
</comment>
<feature type="binding site" evidence="2">
    <location>
        <position position="92"/>
    </location>
    <ligand>
        <name>AMP</name>
        <dbReference type="ChEBI" id="CHEBI:456215"/>
    </ligand>
</feature>
<dbReference type="EC" id="2.7.4.3" evidence="2"/>
<dbReference type="InterPro" id="IPR006259">
    <property type="entry name" value="Adenyl_kin_sub"/>
</dbReference>
<comment type="function">
    <text evidence="2">Catalyzes the reversible transfer of the terminal phosphate group between ATP and AMP. Plays an important role in cellular energy homeostasis and in adenine nucleotide metabolism.</text>
</comment>
<dbReference type="NCBIfam" id="NF011100">
    <property type="entry name" value="PRK14527.1"/>
    <property type="match status" value="1"/>
</dbReference>
<dbReference type="EMBL" id="JAHLPM010000009">
    <property type="protein sequence ID" value="MBU5438623.1"/>
    <property type="molecule type" value="Genomic_DNA"/>
</dbReference>
<evidence type="ECO:0000313" key="4">
    <source>
        <dbReference type="EMBL" id="MBU5438623.1"/>
    </source>
</evidence>
<dbReference type="PROSITE" id="PS00113">
    <property type="entry name" value="ADENYLATE_KINASE"/>
    <property type="match status" value="1"/>
</dbReference>
<dbReference type="InterPro" id="IPR000850">
    <property type="entry name" value="Adenylat/UMP-CMP_kin"/>
</dbReference>
<feature type="region of interest" description="LID" evidence="2">
    <location>
        <begin position="126"/>
        <end position="163"/>
    </location>
</feature>
<dbReference type="GO" id="GO:0004017">
    <property type="term" value="F:AMP kinase activity"/>
    <property type="evidence" value="ECO:0007669"/>
    <property type="project" value="UniProtKB-EC"/>
</dbReference>
<organism evidence="4 5">
    <name type="scientific">Tissierella simiarum</name>
    <dbReference type="NCBI Taxonomy" id="2841534"/>
    <lineage>
        <taxon>Bacteria</taxon>
        <taxon>Bacillati</taxon>
        <taxon>Bacillota</taxon>
        <taxon>Tissierellia</taxon>
        <taxon>Tissierellales</taxon>
        <taxon>Tissierellaceae</taxon>
        <taxon>Tissierella</taxon>
    </lineage>
</organism>
<feature type="binding site" evidence="2">
    <location>
        <position position="171"/>
    </location>
    <ligand>
        <name>AMP</name>
        <dbReference type="ChEBI" id="CHEBI:456215"/>
    </ligand>
</feature>
<keyword evidence="2 4" id="KW-0808">Transferase</keyword>
<keyword evidence="5" id="KW-1185">Reference proteome</keyword>
<comment type="catalytic activity">
    <reaction evidence="2">
        <text>AMP + ATP = 2 ADP</text>
        <dbReference type="Rhea" id="RHEA:12973"/>
        <dbReference type="ChEBI" id="CHEBI:30616"/>
        <dbReference type="ChEBI" id="CHEBI:456215"/>
        <dbReference type="ChEBI" id="CHEBI:456216"/>
        <dbReference type="EC" id="2.7.4.3"/>
    </reaction>
</comment>
<comment type="similarity">
    <text evidence="2">Belongs to the adenylate kinase family.</text>
</comment>
<keyword evidence="1 2" id="KW-0547">Nucleotide-binding</keyword>
<comment type="domain">
    <text evidence="2">Consists of three domains, a large central CORE domain and two small peripheral domains, NMPbind and LID, which undergo movements during catalysis. The LID domain closes over the site of phosphoryl transfer upon ATP binding. Assembling and dissambling the active center during each catalytic cycle provides an effective means to prevent ATP hydrolysis.</text>
</comment>
<dbReference type="NCBIfam" id="TIGR01351">
    <property type="entry name" value="adk"/>
    <property type="match status" value="1"/>
</dbReference>
<dbReference type="Pfam" id="PF00406">
    <property type="entry name" value="ADK"/>
    <property type="match status" value="1"/>
</dbReference>
<feature type="domain" description="Adenylate kinase active site lid" evidence="3">
    <location>
        <begin position="127"/>
        <end position="162"/>
    </location>
</feature>
<dbReference type="Pfam" id="PF05191">
    <property type="entry name" value="ADK_lid"/>
    <property type="match status" value="1"/>
</dbReference>
<evidence type="ECO:0000313" key="5">
    <source>
        <dbReference type="Proteomes" id="UP000749471"/>
    </source>
</evidence>
<protein>
    <recommendedName>
        <fullName evidence="2">Adenylate kinase</fullName>
        <shortName evidence="2">AK</shortName>
        <ecNumber evidence="2">2.7.4.3</ecNumber>
    </recommendedName>
    <alternativeName>
        <fullName evidence="2">ATP-AMP transphosphorylase</fullName>
    </alternativeName>
    <alternativeName>
        <fullName evidence="2">ATP:AMP phosphotransferase</fullName>
    </alternativeName>
    <alternativeName>
        <fullName evidence="2">Adenylate monophosphate kinase</fullName>
    </alternativeName>
</protein>
<reference evidence="4 5" key="1">
    <citation type="submission" date="2021-06" db="EMBL/GenBank/DDBJ databases">
        <authorList>
            <person name="Sun Q."/>
            <person name="Li D."/>
        </authorList>
    </citation>
    <scope>NUCLEOTIDE SEQUENCE [LARGE SCALE GENOMIC DNA]</scope>
    <source>
        <strain evidence="4 5">MSJ-40</strain>
    </source>
</reference>
<feature type="binding site" evidence="2">
    <location>
        <position position="31"/>
    </location>
    <ligand>
        <name>AMP</name>
        <dbReference type="ChEBI" id="CHEBI:456215"/>
    </ligand>
</feature>
<comment type="subunit">
    <text evidence="2">Monomer.</text>
</comment>
<feature type="binding site" evidence="2">
    <location>
        <begin position="85"/>
        <end position="88"/>
    </location>
    <ligand>
        <name>AMP</name>
        <dbReference type="ChEBI" id="CHEBI:456215"/>
    </ligand>
</feature>
<keyword evidence="2" id="KW-0545">Nucleotide biosynthesis</keyword>
<feature type="binding site" evidence="2">
    <location>
        <position position="160"/>
    </location>
    <ligand>
        <name>AMP</name>
        <dbReference type="ChEBI" id="CHEBI:456215"/>
    </ligand>
</feature>
<dbReference type="RefSeq" id="WP_216519872.1">
    <property type="nucleotide sequence ID" value="NZ_JAHLPM010000009.1"/>
</dbReference>
<dbReference type="InterPro" id="IPR007862">
    <property type="entry name" value="Adenylate_kinase_lid-dom"/>
</dbReference>
<comment type="subcellular location">
    <subcellularLocation>
        <location evidence="2">Cytoplasm</location>
    </subcellularLocation>
</comment>
<keyword evidence="2" id="KW-0963">Cytoplasm</keyword>
<sequence length="214" mass="23905">MRLVLLGPPGAGKGTQASAIVKKYNIPHISTGDIFRANIKEGTELGKKAKEYMDKGLLVPDDVVVSIVKDRLTKEDCKEGFLLDGFPRTVNQADALDKELSQMGIKLDKVVNIDADKEILIARAIGRRICRECGATYHIKFNPSKVENVCDIEGGQLFQRDDDKEETVAKRIEVYLKETQPLIDYYKEKGLILNVDGTKPINEIFEEIVKALGR</sequence>
<keyword evidence="2" id="KW-0067">ATP-binding</keyword>
<feature type="binding site" evidence="2">
    <location>
        <position position="127"/>
    </location>
    <ligand>
        <name>ATP</name>
        <dbReference type="ChEBI" id="CHEBI:30616"/>
    </ligand>
</feature>
<comment type="pathway">
    <text evidence="2">Purine metabolism; AMP biosynthesis via salvage pathway; AMP from ADP: step 1/1.</text>
</comment>